<evidence type="ECO:0000313" key="1">
    <source>
        <dbReference type="EMBL" id="CAB5225733.1"/>
    </source>
</evidence>
<dbReference type="EMBL" id="LR798353">
    <property type="protein sequence ID" value="CAB5225733.1"/>
    <property type="molecule type" value="Genomic_DNA"/>
</dbReference>
<protein>
    <submittedName>
        <fullName evidence="1">Uncharacterized protein</fullName>
    </submittedName>
</protein>
<sequence>MKQEEFIERLSQIAELTAFRPPTTASQPRSKEDLLVIERQGEQLEIDPKHNPTWAVIVKKFKPVVRACEDCGNMVKDRRVQTTLYSYPKPHWRSNCVQCRKTQDPETKQFDIPTQSAQPFFTAYLNKRDK</sequence>
<proteinExistence type="predicted"/>
<gene>
    <name evidence="1" type="ORF">UFOVP758_10</name>
</gene>
<organism evidence="1">
    <name type="scientific">uncultured Caudovirales phage</name>
    <dbReference type="NCBI Taxonomy" id="2100421"/>
    <lineage>
        <taxon>Viruses</taxon>
        <taxon>Duplodnaviria</taxon>
        <taxon>Heunggongvirae</taxon>
        <taxon>Uroviricota</taxon>
        <taxon>Caudoviricetes</taxon>
        <taxon>Peduoviridae</taxon>
        <taxon>Maltschvirus</taxon>
        <taxon>Maltschvirus maltsch</taxon>
    </lineage>
</organism>
<reference evidence="1" key="1">
    <citation type="submission" date="2020-05" db="EMBL/GenBank/DDBJ databases">
        <authorList>
            <person name="Chiriac C."/>
            <person name="Salcher M."/>
            <person name="Ghai R."/>
            <person name="Kavagutti S V."/>
        </authorList>
    </citation>
    <scope>NUCLEOTIDE SEQUENCE</scope>
</reference>
<name>A0A6J7X421_9CAUD</name>
<accession>A0A6J7X421</accession>